<dbReference type="InterPro" id="IPR024445">
    <property type="entry name" value="Tnp_ISXO2-like"/>
</dbReference>
<protein>
    <submittedName>
        <fullName evidence="2">Si:dkeyp-13d11.2</fullName>
    </submittedName>
</protein>
<dbReference type="AlphaFoldDB" id="A0A1A8QLM3"/>
<dbReference type="SMART" id="SM01126">
    <property type="entry name" value="DDE_Tnp_IS1595"/>
    <property type="match status" value="1"/>
</dbReference>
<sequence length="212" mass="24884">MIDDDVAGSSKTLSAMAKRIRQVCIGAMERHGVNKGHCLGGHKEFVVMDESCLRHQRKYARGRFGNAWKRKKWVFGLMGVKDKRRRLVLKLVEKRTRRHLVPLIRQHVKSGSAIISDEWRAYKNVLTNMGYKHYTVNHSRWFVYPHSGSHTQHIERAWMTIKGHIRRLRGNRTEMLLEEHLKVLEWSSWLGSKHPDGPLGRLFKDIWKSFPV</sequence>
<dbReference type="Pfam" id="PF12762">
    <property type="entry name" value="DDE_Tnp_IS1595"/>
    <property type="match status" value="1"/>
</dbReference>
<proteinExistence type="predicted"/>
<reference evidence="2" key="1">
    <citation type="submission" date="2016-05" db="EMBL/GenBank/DDBJ databases">
        <authorList>
            <person name="Lavstsen T."/>
            <person name="Jespersen J.S."/>
        </authorList>
    </citation>
    <scope>NUCLEOTIDE SEQUENCE</scope>
    <source>
        <tissue evidence="2">Brain</tissue>
    </source>
</reference>
<name>A0A1A8QLM3_9TELE</name>
<dbReference type="PANTHER" id="PTHR47163:SF2">
    <property type="entry name" value="SI:DKEY-17M8.2"/>
    <property type="match status" value="1"/>
</dbReference>
<dbReference type="EMBL" id="HAEH01012210">
    <property type="protein sequence ID" value="SBR94218.1"/>
    <property type="molecule type" value="Transcribed_RNA"/>
</dbReference>
<accession>A0A1A8QLM3</accession>
<evidence type="ECO:0000259" key="1">
    <source>
        <dbReference type="SMART" id="SM01126"/>
    </source>
</evidence>
<gene>
    <name evidence="2" type="primary">SI:DKEYP-13D11.2</name>
</gene>
<reference evidence="2" key="2">
    <citation type="submission" date="2016-06" db="EMBL/GenBank/DDBJ databases">
        <title>The genome of a short-lived fish provides insights into sex chromosome evolution and the genetic control of aging.</title>
        <authorList>
            <person name="Reichwald K."/>
            <person name="Felder M."/>
            <person name="Petzold A."/>
            <person name="Koch P."/>
            <person name="Groth M."/>
            <person name="Platzer M."/>
        </authorList>
    </citation>
    <scope>NUCLEOTIDE SEQUENCE</scope>
    <source>
        <tissue evidence="2">Brain</tissue>
    </source>
</reference>
<organism evidence="2">
    <name type="scientific">Nothobranchius rachovii</name>
    <name type="common">bluefin notho</name>
    <dbReference type="NCBI Taxonomy" id="451742"/>
    <lineage>
        <taxon>Eukaryota</taxon>
        <taxon>Metazoa</taxon>
        <taxon>Chordata</taxon>
        <taxon>Craniata</taxon>
        <taxon>Vertebrata</taxon>
        <taxon>Euteleostomi</taxon>
        <taxon>Actinopterygii</taxon>
        <taxon>Neopterygii</taxon>
        <taxon>Teleostei</taxon>
        <taxon>Neoteleostei</taxon>
        <taxon>Acanthomorphata</taxon>
        <taxon>Ovalentaria</taxon>
        <taxon>Atherinomorphae</taxon>
        <taxon>Cyprinodontiformes</taxon>
        <taxon>Nothobranchiidae</taxon>
        <taxon>Nothobranchius</taxon>
    </lineage>
</organism>
<dbReference type="PANTHER" id="PTHR47163">
    <property type="entry name" value="DDE_TNP_IS1595 DOMAIN-CONTAINING PROTEIN"/>
    <property type="match status" value="1"/>
</dbReference>
<dbReference type="InterPro" id="IPR053164">
    <property type="entry name" value="IS1016-like_transposase"/>
</dbReference>
<evidence type="ECO:0000313" key="2">
    <source>
        <dbReference type="EMBL" id="SBR94218.1"/>
    </source>
</evidence>
<feature type="domain" description="ISXO2-like transposase" evidence="1">
    <location>
        <begin position="38"/>
        <end position="189"/>
    </location>
</feature>